<dbReference type="KEGG" id="salf:SMD44_00453"/>
<accession>A0A1Z1W3R8</accession>
<keyword evidence="1" id="KW-0472">Membrane</keyword>
<keyword evidence="1" id="KW-1133">Transmembrane helix</keyword>
<protein>
    <submittedName>
        <fullName evidence="2">Uncharacterized protein</fullName>
    </submittedName>
</protein>
<feature type="transmembrane region" description="Helical" evidence="1">
    <location>
        <begin position="51"/>
        <end position="71"/>
    </location>
</feature>
<evidence type="ECO:0000313" key="3">
    <source>
        <dbReference type="Proteomes" id="UP000195880"/>
    </source>
</evidence>
<keyword evidence="1" id="KW-0812">Transmembrane</keyword>
<dbReference type="STRING" id="67267.GCA_000716675_00658"/>
<dbReference type="RefSeq" id="WP_087882645.1">
    <property type="nucleotide sequence ID" value="NZ_CP021748.1"/>
</dbReference>
<evidence type="ECO:0000313" key="2">
    <source>
        <dbReference type="EMBL" id="ARX81055.1"/>
    </source>
</evidence>
<dbReference type="Proteomes" id="UP000195880">
    <property type="component" value="Chromosome"/>
</dbReference>
<feature type="transmembrane region" description="Helical" evidence="1">
    <location>
        <begin position="78"/>
        <end position="96"/>
    </location>
</feature>
<dbReference type="EMBL" id="CP021748">
    <property type="protein sequence ID" value="ARX81055.1"/>
    <property type="molecule type" value="Genomic_DNA"/>
</dbReference>
<keyword evidence="3" id="KW-1185">Reference proteome</keyword>
<dbReference type="AlphaFoldDB" id="A0A1Z1W3R8"/>
<evidence type="ECO:0000256" key="1">
    <source>
        <dbReference type="SAM" id="Phobius"/>
    </source>
</evidence>
<name>A0A1Z1W3R8_9ACTN</name>
<proteinExistence type="predicted"/>
<feature type="transmembrane region" description="Helical" evidence="1">
    <location>
        <begin position="21"/>
        <end position="45"/>
    </location>
</feature>
<sequence>MLRDGEVAVVGTRRLRVAGALTGVAVSAVTCGLAVVAAVLVPSWWHHPVVVAVAVLVVLGAAFALIGLCFIHLDPWHFGVAAIVEGLLAVGLLAFLDQAVLDVWGERQETVVTEAVQHERNSPTGQVTGTWWECSLARLDGTRLERPLSESDFLPLGEACPAHAKAGDRIVVYAAPGGFAAPQTNAPVGGVRLVVALTAAATAAAGTLTAAGVARAGMPTRRGSPRR</sequence>
<reference evidence="2 3" key="1">
    <citation type="submission" date="2017-05" db="EMBL/GenBank/DDBJ databases">
        <title>Streptomyces alboflavus Genome sequencing and assembly.</title>
        <authorList>
            <person name="Wang Y."/>
            <person name="Du B."/>
            <person name="Ding Y."/>
            <person name="Liu H."/>
            <person name="Hou Q."/>
            <person name="Liu K."/>
            <person name="Wang C."/>
            <person name="Yao L."/>
        </authorList>
    </citation>
    <scope>NUCLEOTIDE SEQUENCE [LARGE SCALE GENOMIC DNA]</scope>
    <source>
        <strain evidence="2 3">MDJK44</strain>
    </source>
</reference>
<organism evidence="2 3">
    <name type="scientific">Streptomyces alboflavus</name>
    <dbReference type="NCBI Taxonomy" id="67267"/>
    <lineage>
        <taxon>Bacteria</taxon>
        <taxon>Bacillati</taxon>
        <taxon>Actinomycetota</taxon>
        <taxon>Actinomycetes</taxon>
        <taxon>Kitasatosporales</taxon>
        <taxon>Streptomycetaceae</taxon>
        <taxon>Streptomyces</taxon>
    </lineage>
</organism>
<feature type="transmembrane region" description="Helical" evidence="1">
    <location>
        <begin position="193"/>
        <end position="217"/>
    </location>
</feature>
<dbReference type="OrthoDB" id="4220796at2"/>
<gene>
    <name evidence="2" type="ORF">SMD44_00453</name>
</gene>